<feature type="compositionally biased region" description="Basic residues" evidence="1">
    <location>
        <begin position="239"/>
        <end position="248"/>
    </location>
</feature>
<feature type="compositionally biased region" description="Low complexity" evidence="1">
    <location>
        <begin position="332"/>
        <end position="346"/>
    </location>
</feature>
<dbReference type="EMBL" id="ML119150">
    <property type="protein sequence ID" value="RPB09639.1"/>
    <property type="molecule type" value="Genomic_DNA"/>
</dbReference>
<dbReference type="Proteomes" id="UP000277580">
    <property type="component" value="Unassembled WGS sequence"/>
</dbReference>
<organism evidence="2 3">
    <name type="scientific">Morchella conica CCBAS932</name>
    <dbReference type="NCBI Taxonomy" id="1392247"/>
    <lineage>
        <taxon>Eukaryota</taxon>
        <taxon>Fungi</taxon>
        <taxon>Dikarya</taxon>
        <taxon>Ascomycota</taxon>
        <taxon>Pezizomycotina</taxon>
        <taxon>Pezizomycetes</taxon>
        <taxon>Pezizales</taxon>
        <taxon>Morchellaceae</taxon>
        <taxon>Morchella</taxon>
    </lineage>
</organism>
<evidence type="ECO:0000313" key="3">
    <source>
        <dbReference type="Proteomes" id="UP000277580"/>
    </source>
</evidence>
<feature type="compositionally biased region" description="Basic and acidic residues" evidence="1">
    <location>
        <begin position="93"/>
        <end position="105"/>
    </location>
</feature>
<feature type="region of interest" description="Disordered" evidence="1">
    <location>
        <begin position="1"/>
        <end position="143"/>
    </location>
</feature>
<protein>
    <submittedName>
        <fullName evidence="2">Uncharacterized protein</fullName>
    </submittedName>
</protein>
<feature type="region of interest" description="Disordered" evidence="1">
    <location>
        <begin position="788"/>
        <end position="826"/>
    </location>
</feature>
<proteinExistence type="predicted"/>
<feature type="region of interest" description="Disordered" evidence="1">
    <location>
        <begin position="838"/>
        <end position="860"/>
    </location>
</feature>
<feature type="compositionally biased region" description="Basic and acidic residues" evidence="1">
    <location>
        <begin position="551"/>
        <end position="562"/>
    </location>
</feature>
<feature type="compositionally biased region" description="Low complexity" evidence="1">
    <location>
        <begin position="203"/>
        <end position="213"/>
    </location>
</feature>
<feature type="compositionally biased region" description="Acidic residues" evidence="1">
    <location>
        <begin position="842"/>
        <end position="853"/>
    </location>
</feature>
<feature type="region of interest" description="Disordered" evidence="1">
    <location>
        <begin position="548"/>
        <end position="667"/>
    </location>
</feature>
<feature type="compositionally biased region" description="Low complexity" evidence="1">
    <location>
        <begin position="296"/>
        <end position="311"/>
    </location>
</feature>
<feature type="compositionally biased region" description="Polar residues" evidence="1">
    <location>
        <begin position="182"/>
        <end position="193"/>
    </location>
</feature>
<feature type="compositionally biased region" description="Low complexity" evidence="1">
    <location>
        <begin position="698"/>
        <end position="754"/>
    </location>
</feature>
<evidence type="ECO:0000313" key="2">
    <source>
        <dbReference type="EMBL" id="RPB09639.1"/>
    </source>
</evidence>
<feature type="compositionally biased region" description="Polar residues" evidence="1">
    <location>
        <begin position="47"/>
        <end position="62"/>
    </location>
</feature>
<feature type="region of interest" description="Disordered" evidence="1">
    <location>
        <begin position="378"/>
        <end position="403"/>
    </location>
</feature>
<dbReference type="AlphaFoldDB" id="A0A3N4KJV2"/>
<dbReference type="OrthoDB" id="5394090at2759"/>
<feature type="compositionally biased region" description="Basic and acidic residues" evidence="1">
    <location>
        <begin position="643"/>
        <end position="657"/>
    </location>
</feature>
<name>A0A3N4KJV2_9PEZI</name>
<feature type="region of interest" description="Disordered" evidence="1">
    <location>
        <begin position="290"/>
        <end position="354"/>
    </location>
</feature>
<keyword evidence="3" id="KW-1185">Reference proteome</keyword>
<feature type="compositionally biased region" description="Polar residues" evidence="1">
    <location>
        <begin position="15"/>
        <end position="24"/>
    </location>
</feature>
<evidence type="ECO:0000256" key="1">
    <source>
        <dbReference type="SAM" id="MobiDB-lite"/>
    </source>
</evidence>
<feature type="region of interest" description="Disordered" evidence="1">
    <location>
        <begin position="679"/>
        <end position="756"/>
    </location>
</feature>
<accession>A0A3N4KJV2</accession>
<reference evidence="2 3" key="1">
    <citation type="journal article" date="2018" name="Nat. Ecol. Evol.">
        <title>Pezizomycetes genomes reveal the molecular basis of ectomycorrhizal truffle lifestyle.</title>
        <authorList>
            <person name="Murat C."/>
            <person name="Payen T."/>
            <person name="Noel B."/>
            <person name="Kuo A."/>
            <person name="Morin E."/>
            <person name="Chen J."/>
            <person name="Kohler A."/>
            <person name="Krizsan K."/>
            <person name="Balestrini R."/>
            <person name="Da Silva C."/>
            <person name="Montanini B."/>
            <person name="Hainaut M."/>
            <person name="Levati E."/>
            <person name="Barry K.W."/>
            <person name="Belfiori B."/>
            <person name="Cichocki N."/>
            <person name="Clum A."/>
            <person name="Dockter R.B."/>
            <person name="Fauchery L."/>
            <person name="Guy J."/>
            <person name="Iotti M."/>
            <person name="Le Tacon F."/>
            <person name="Lindquist E.A."/>
            <person name="Lipzen A."/>
            <person name="Malagnac F."/>
            <person name="Mello A."/>
            <person name="Molinier V."/>
            <person name="Miyauchi S."/>
            <person name="Poulain J."/>
            <person name="Riccioni C."/>
            <person name="Rubini A."/>
            <person name="Sitrit Y."/>
            <person name="Splivallo R."/>
            <person name="Traeger S."/>
            <person name="Wang M."/>
            <person name="Zifcakova L."/>
            <person name="Wipf D."/>
            <person name="Zambonelli A."/>
            <person name="Paolocci F."/>
            <person name="Nowrousian M."/>
            <person name="Ottonello S."/>
            <person name="Baldrian P."/>
            <person name="Spatafora J.W."/>
            <person name="Henrissat B."/>
            <person name="Nagy L.G."/>
            <person name="Aury J.M."/>
            <person name="Wincker P."/>
            <person name="Grigoriev I.V."/>
            <person name="Bonfante P."/>
            <person name="Martin F.M."/>
        </authorList>
    </citation>
    <scope>NUCLEOTIDE SEQUENCE [LARGE SCALE GENOMIC DNA]</scope>
    <source>
        <strain evidence="2 3">CCBAS932</strain>
    </source>
</reference>
<feature type="region of interest" description="Disordered" evidence="1">
    <location>
        <begin position="177"/>
        <end position="257"/>
    </location>
</feature>
<dbReference type="InParanoid" id="A0A3N4KJV2"/>
<feature type="compositionally biased region" description="Basic and acidic residues" evidence="1">
    <location>
        <begin position="115"/>
        <end position="127"/>
    </location>
</feature>
<feature type="compositionally biased region" description="Polar residues" evidence="1">
    <location>
        <begin position="218"/>
        <end position="237"/>
    </location>
</feature>
<gene>
    <name evidence="2" type="ORF">P167DRAFT_577091</name>
</gene>
<feature type="compositionally biased region" description="Low complexity" evidence="1">
    <location>
        <begin position="789"/>
        <end position="807"/>
    </location>
</feature>
<sequence>MSGLLFPPTGASDGGETSSSNIKPSENGAGSPPKPRKSSDRRMVFGTPTSQLSSTTDLPSQTKTDESRPNAGAYLGMTPVRDSVGNLLQQQQHRGEGTRFSEDVQRYPPPGHESAQPDERDREGEGRTKHRWNSARSKLGNVLSVRHNIRDTLSSRSRQNSVMPKVDHLMNELNSREPLSRDNLNTSSHQGTGHHSPAPPHPTAATSLASTAPPHAPETSSGSTAKHSSPSRFSSKLASWRHHHRKGRGRESLEEGHEGIEVTAAAEQLRSSSSPPTQRFRTRVNRFLRSGKHHASSTASPASSAAAAAGSEPRHPESLSTRTPAHTPPYLSSGQSSTAHGSSHGSGFREAMRRGVASARRRVSVPFLSVPLASNDVSDTGTIETEPPERPQTVPLETRNESNGAWISPGGSAFALNSKPGHDFLPSEATNVEPNYAAPPKVTENPAPHEWQERDFEQVPMIQCPPPLSPPGMEESPPISPWIKASDGRKEWLKLTSEETPFFLPEIDPIAPLSAGEMLNREYSMTPERSNGGQNLSDIYWAVGQGSSSNRLDEGQAIDKGKGKAVMSDTDRLEPPGNSRFYDTSGKSIEVLEEEKRRKSRDTGIMGLDPEVNHRSDAPSGSGSRVEDEDGEFTYASAVREIAGLDRYPKRPSHDDDANLDDVSVPECDYDFPLPSFRFSMLAEPSPSSNEPDASPCTASSSSTEQPSGSTPTFPCLASTHMQAATTTTTASTATTTRTTTASSTNPSASSSVSPPNISPCQYQMLLSSKRPYLFVLQELSSGTYVKITPQSSSSPVSRSMSTVSRSYPETPAASQTSAGPARSPVSVRFLNTNGLLACNADENDEDSDDEGVLSEGGGN</sequence>